<dbReference type="InParanoid" id="A0A6P9F4X0"/>
<protein>
    <submittedName>
        <fullName evidence="3">Protein NYNRIN-like</fullName>
    </submittedName>
</protein>
<dbReference type="RefSeq" id="XP_035549717.1">
    <property type="nucleotide sequence ID" value="XM_035693824.1"/>
</dbReference>
<dbReference type="InterPro" id="IPR001584">
    <property type="entry name" value="Integrase_cat-core"/>
</dbReference>
<dbReference type="GO" id="GO:0003676">
    <property type="term" value="F:nucleic acid binding"/>
    <property type="evidence" value="ECO:0007669"/>
    <property type="project" value="InterPro"/>
</dbReference>
<evidence type="ECO:0000259" key="1">
    <source>
        <dbReference type="PROSITE" id="PS50994"/>
    </source>
</evidence>
<dbReference type="InterPro" id="IPR012337">
    <property type="entry name" value="RNaseH-like_sf"/>
</dbReference>
<dbReference type="GeneID" id="118349414"/>
<accession>A0A6P9F4X0</accession>
<reference evidence="3" key="1">
    <citation type="submission" date="2025-08" db="UniProtKB">
        <authorList>
            <consortium name="RefSeq"/>
        </authorList>
    </citation>
    <scope>IDENTIFICATION</scope>
    <source>
        <tissue evidence="3">Leaves</tissue>
    </source>
</reference>
<dbReference type="SUPFAM" id="SSF53098">
    <property type="entry name" value="Ribonuclease H-like"/>
    <property type="match status" value="1"/>
</dbReference>
<name>A0A6P9F4X0_JUGRE</name>
<feature type="domain" description="Integrase catalytic" evidence="1">
    <location>
        <begin position="1"/>
        <end position="162"/>
    </location>
</feature>
<dbReference type="Gene3D" id="3.30.420.10">
    <property type="entry name" value="Ribonuclease H-like superfamily/Ribonuclease H"/>
    <property type="match status" value="1"/>
</dbReference>
<dbReference type="PROSITE" id="PS50994">
    <property type="entry name" value="INTEGRASE"/>
    <property type="match status" value="1"/>
</dbReference>
<dbReference type="Proteomes" id="UP000235220">
    <property type="component" value="Chromosome 9"/>
</dbReference>
<organism evidence="2 3">
    <name type="scientific">Juglans regia</name>
    <name type="common">English walnut</name>
    <dbReference type="NCBI Taxonomy" id="51240"/>
    <lineage>
        <taxon>Eukaryota</taxon>
        <taxon>Viridiplantae</taxon>
        <taxon>Streptophyta</taxon>
        <taxon>Embryophyta</taxon>
        <taxon>Tracheophyta</taxon>
        <taxon>Spermatophyta</taxon>
        <taxon>Magnoliopsida</taxon>
        <taxon>eudicotyledons</taxon>
        <taxon>Gunneridae</taxon>
        <taxon>Pentapetalae</taxon>
        <taxon>rosids</taxon>
        <taxon>fabids</taxon>
        <taxon>Fagales</taxon>
        <taxon>Juglandaceae</taxon>
        <taxon>Juglans</taxon>
    </lineage>
</organism>
<dbReference type="InterPro" id="IPR036397">
    <property type="entry name" value="RNaseH_sf"/>
</dbReference>
<dbReference type="AlphaFoldDB" id="A0A6P9F4X0"/>
<evidence type="ECO:0000313" key="2">
    <source>
        <dbReference type="Proteomes" id="UP000235220"/>
    </source>
</evidence>
<keyword evidence="2" id="KW-1185">Reference proteome</keyword>
<dbReference type="Pfam" id="PF00665">
    <property type="entry name" value="rve"/>
    <property type="match status" value="1"/>
</dbReference>
<gene>
    <name evidence="3" type="primary">LOC118349414</name>
</gene>
<proteinExistence type="predicted"/>
<dbReference type="GO" id="GO:0015074">
    <property type="term" value="P:DNA integration"/>
    <property type="evidence" value="ECO:0007669"/>
    <property type="project" value="InterPro"/>
</dbReference>
<sequence length="311" mass="36077">MPLQPVLVLEVFDCWGIDFMGSFPPSFGHLYILVVVDYVSKWIEAIPFKTIGHQIVLKFLRENIFSRFGMPKSIISDNGTHFCNNALLQKYGIHHKISIPCHPQTNGQAELANRKIKTILEKTMNPNLKDWTLRLPDALWAYRTAYKTILGMSPYRLVYVKACHLPIELQHRAFWAIKKFNFDIDQARSLRKLHLSELEEFRRDAYDNSKLSKERMKSLHDKHIQRKSFEPNQQALLYNSQLHLFPSKLRSQWSGPYLIKTVFPHGAVKVVNPQNGNSFKVNGQRLKPFRKKFSPEATTSLLQDPTYPTAA</sequence>
<dbReference type="InterPro" id="IPR052160">
    <property type="entry name" value="Gypsy_RT_Integrase-like"/>
</dbReference>
<dbReference type="PANTHER" id="PTHR47266">
    <property type="entry name" value="ENDONUCLEASE-RELATED"/>
    <property type="match status" value="1"/>
</dbReference>
<dbReference type="KEGG" id="jre:118349414"/>
<evidence type="ECO:0000313" key="3">
    <source>
        <dbReference type="RefSeq" id="XP_035549717.1"/>
    </source>
</evidence>
<dbReference type="OrthoDB" id="1903608at2759"/>